<proteinExistence type="predicted"/>
<gene>
    <name evidence="1" type="ORF">SDC9_125719</name>
</gene>
<accession>A0A645CP85</accession>
<dbReference type="AlphaFoldDB" id="A0A645CP85"/>
<organism evidence="1">
    <name type="scientific">bioreactor metagenome</name>
    <dbReference type="NCBI Taxonomy" id="1076179"/>
    <lineage>
        <taxon>unclassified sequences</taxon>
        <taxon>metagenomes</taxon>
        <taxon>ecological metagenomes</taxon>
    </lineage>
</organism>
<comment type="caution">
    <text evidence="1">The sequence shown here is derived from an EMBL/GenBank/DDBJ whole genome shotgun (WGS) entry which is preliminary data.</text>
</comment>
<evidence type="ECO:0000313" key="1">
    <source>
        <dbReference type="EMBL" id="MPM78708.1"/>
    </source>
</evidence>
<protein>
    <submittedName>
        <fullName evidence="1">Uncharacterized protein</fullName>
    </submittedName>
</protein>
<reference evidence="1" key="1">
    <citation type="submission" date="2019-08" db="EMBL/GenBank/DDBJ databases">
        <authorList>
            <person name="Kucharzyk K."/>
            <person name="Murdoch R.W."/>
            <person name="Higgins S."/>
            <person name="Loffler F."/>
        </authorList>
    </citation>
    <scope>NUCLEOTIDE SEQUENCE</scope>
</reference>
<sequence>MGKARNLQQFRKGVRARLLQHPTDKARPEFRYSECSGFAEYLLRRDPQHFGTAENLHDIRIVGRDCLRIDSGQILQHPDYGRIIVSKYIQFQHVIMDGVEVEVGRFPLRVLRIGRELDRCEIIDIHVVRNDDDAAGMLSGRPFHARAAFCQPVDFRR</sequence>
<name>A0A645CP85_9ZZZZ</name>
<dbReference type="EMBL" id="VSSQ01028834">
    <property type="protein sequence ID" value="MPM78708.1"/>
    <property type="molecule type" value="Genomic_DNA"/>
</dbReference>